<dbReference type="Gene3D" id="3.30.40.10">
    <property type="entry name" value="Zinc/RING finger domain, C3HC4 (zinc finger)"/>
    <property type="match status" value="1"/>
</dbReference>
<dbReference type="AlphaFoldDB" id="A0A6C0AGM0"/>
<reference evidence="1" key="1">
    <citation type="journal article" date="2020" name="Nature">
        <title>Giant virus diversity and host interactions through global metagenomics.</title>
        <authorList>
            <person name="Schulz F."/>
            <person name="Roux S."/>
            <person name="Paez-Espino D."/>
            <person name="Jungbluth S."/>
            <person name="Walsh D.A."/>
            <person name="Denef V.J."/>
            <person name="McMahon K.D."/>
            <person name="Konstantinidis K.T."/>
            <person name="Eloe-Fadrosh E.A."/>
            <person name="Kyrpides N.C."/>
            <person name="Woyke T."/>
        </authorList>
    </citation>
    <scope>NUCLEOTIDE SEQUENCE</scope>
    <source>
        <strain evidence="1">GVMAG-S-1035118-87</strain>
    </source>
</reference>
<dbReference type="EMBL" id="MN740625">
    <property type="protein sequence ID" value="QHS78944.1"/>
    <property type="molecule type" value="Genomic_DNA"/>
</dbReference>
<organism evidence="1">
    <name type="scientific">viral metagenome</name>
    <dbReference type="NCBI Taxonomy" id="1070528"/>
    <lineage>
        <taxon>unclassified sequences</taxon>
        <taxon>metagenomes</taxon>
        <taxon>organismal metagenomes</taxon>
    </lineage>
</organism>
<dbReference type="InterPro" id="IPR013083">
    <property type="entry name" value="Znf_RING/FYVE/PHD"/>
</dbReference>
<proteinExistence type="predicted"/>
<sequence>MDSECIVCYEKMTIWNMNTLGCSHSICVECSDKIQSTCMRITMPPVSFSGGYTVKYHVNGYKMTRVSHFILQGYKNTMKCPYCRQCGPTLYDFDELRFSSPLFTTEWNILERKLYQSKLPSFTMSRDGNTFAFKLSKNSLHVVWSEINTYAYTLPLDAYKMTKDRSSLLIGWTEFNKREIRRREFNRRSSPCNLVRV</sequence>
<evidence type="ECO:0008006" key="2">
    <source>
        <dbReference type="Google" id="ProtNLM"/>
    </source>
</evidence>
<name>A0A6C0AGM0_9ZZZZ</name>
<accession>A0A6C0AGM0</accession>
<evidence type="ECO:0000313" key="1">
    <source>
        <dbReference type="EMBL" id="QHS78944.1"/>
    </source>
</evidence>
<protein>
    <recommendedName>
        <fullName evidence="2">RING-type domain-containing protein</fullName>
    </recommendedName>
</protein>